<name>A0A813YA19_9BILA</name>
<dbReference type="Proteomes" id="UP000663868">
    <property type="component" value="Unassembled WGS sequence"/>
</dbReference>
<evidence type="ECO:0000256" key="1">
    <source>
        <dbReference type="SAM" id="MobiDB-lite"/>
    </source>
</evidence>
<gene>
    <name evidence="2" type="ORF">IZO911_LOCUS11200</name>
    <name evidence="3" type="ORF">KXQ929_LOCUS32354</name>
</gene>
<protein>
    <submittedName>
        <fullName evidence="2">Uncharacterized protein</fullName>
    </submittedName>
</protein>
<accession>A0A813YA19</accession>
<feature type="region of interest" description="Disordered" evidence="1">
    <location>
        <begin position="146"/>
        <end position="165"/>
    </location>
</feature>
<dbReference type="EMBL" id="CAJNOE010000083">
    <property type="protein sequence ID" value="CAF0881243.1"/>
    <property type="molecule type" value="Genomic_DNA"/>
</dbReference>
<evidence type="ECO:0000313" key="2">
    <source>
        <dbReference type="EMBL" id="CAF0881243.1"/>
    </source>
</evidence>
<proteinExistence type="predicted"/>
<comment type="caution">
    <text evidence="2">The sequence shown here is derived from an EMBL/GenBank/DDBJ whole genome shotgun (WGS) entry which is preliminary data.</text>
</comment>
<sequence length="165" mass="19242">MSSNVADKQIQLDEEYQLTSEQILIENQMIFKSLDEFKRKFIDFDARLNIVEQQQKHIPSISSQQDSFDNCSKGTNSSCILVEKAIPNEKPRSTCFSCRWEKKHCSLYFEDLYDFDKQEINIDIGADSNRLTCRCGHLIRIHERHPNSPQKPLPSFANPPWGQFL</sequence>
<dbReference type="AlphaFoldDB" id="A0A813YA19"/>
<reference evidence="2" key="1">
    <citation type="submission" date="2021-02" db="EMBL/GenBank/DDBJ databases">
        <authorList>
            <person name="Nowell W R."/>
        </authorList>
    </citation>
    <scope>NUCLEOTIDE SEQUENCE</scope>
</reference>
<organism evidence="2 4">
    <name type="scientific">Adineta steineri</name>
    <dbReference type="NCBI Taxonomy" id="433720"/>
    <lineage>
        <taxon>Eukaryota</taxon>
        <taxon>Metazoa</taxon>
        <taxon>Spiralia</taxon>
        <taxon>Gnathifera</taxon>
        <taxon>Rotifera</taxon>
        <taxon>Eurotatoria</taxon>
        <taxon>Bdelloidea</taxon>
        <taxon>Adinetida</taxon>
        <taxon>Adinetidae</taxon>
        <taxon>Adineta</taxon>
    </lineage>
</organism>
<evidence type="ECO:0000313" key="4">
    <source>
        <dbReference type="Proteomes" id="UP000663860"/>
    </source>
</evidence>
<dbReference type="EMBL" id="CAJOBB010003903">
    <property type="protein sequence ID" value="CAF4064547.1"/>
    <property type="molecule type" value="Genomic_DNA"/>
</dbReference>
<dbReference type="Proteomes" id="UP000663860">
    <property type="component" value="Unassembled WGS sequence"/>
</dbReference>
<evidence type="ECO:0000313" key="3">
    <source>
        <dbReference type="EMBL" id="CAF4064547.1"/>
    </source>
</evidence>